<gene>
    <name evidence="1" type="ORF">BO88DRAFT_156428</name>
</gene>
<dbReference type="EMBL" id="KZ821642">
    <property type="protein sequence ID" value="PYH64580.1"/>
    <property type="molecule type" value="Genomic_DNA"/>
</dbReference>
<organism evidence="1 2">
    <name type="scientific">Aspergillus vadensis (strain CBS 113365 / IMI 142717 / IBT 24658)</name>
    <dbReference type="NCBI Taxonomy" id="1448311"/>
    <lineage>
        <taxon>Eukaryota</taxon>
        <taxon>Fungi</taxon>
        <taxon>Dikarya</taxon>
        <taxon>Ascomycota</taxon>
        <taxon>Pezizomycotina</taxon>
        <taxon>Eurotiomycetes</taxon>
        <taxon>Eurotiomycetidae</taxon>
        <taxon>Eurotiales</taxon>
        <taxon>Aspergillaceae</taxon>
        <taxon>Aspergillus</taxon>
        <taxon>Aspergillus subgen. Circumdati</taxon>
    </lineage>
</organism>
<dbReference type="Proteomes" id="UP000248405">
    <property type="component" value="Unassembled WGS sequence"/>
</dbReference>
<sequence>MQVWRSQPTAVWRRACGAGAKEPGCLRMGFGWSCTLPSFLSPPPQGRRIIAHSPAGQLQPTNSLFNCAHPPRRRLVAVAHLLRWSLHTLLSLLVACSCRRSHILQTVASSL</sequence>
<dbReference type="OrthoDB" id="10514544at2759"/>
<reference evidence="1" key="1">
    <citation type="submission" date="2016-12" db="EMBL/GenBank/DDBJ databases">
        <title>The genomes of Aspergillus section Nigri reveals drivers in fungal speciation.</title>
        <authorList>
            <consortium name="DOE Joint Genome Institute"/>
            <person name="Vesth T.C."/>
            <person name="Nybo J."/>
            <person name="Theobald S."/>
            <person name="Brandl J."/>
            <person name="Frisvad J.C."/>
            <person name="Nielsen K.F."/>
            <person name="Lyhne E.K."/>
            <person name="Kogle M.E."/>
            <person name="Kuo A."/>
            <person name="Riley R."/>
            <person name="Clum A."/>
            <person name="Nolan M."/>
            <person name="Lipzen A."/>
            <person name="Salamov A."/>
            <person name="Henrissat B."/>
            <person name="Wiebenga A."/>
            <person name="De Vries R.P."/>
            <person name="Grigoriev I.V."/>
            <person name="Mortensen U.H."/>
            <person name="Andersen M.R."/>
            <person name="Baker S.E."/>
        </authorList>
    </citation>
    <scope>NUCLEOTIDE SEQUENCE [LARGE SCALE GENOMIC DNA]</scope>
    <source>
        <strain evidence="1">CBS 113365</strain>
    </source>
</reference>
<protein>
    <submittedName>
        <fullName evidence="1">Uncharacterized protein</fullName>
    </submittedName>
</protein>
<dbReference type="AlphaFoldDB" id="A0A319B2Y8"/>
<evidence type="ECO:0000313" key="2">
    <source>
        <dbReference type="Proteomes" id="UP000248405"/>
    </source>
</evidence>
<name>A0A319B2Y8_ASPVC</name>
<accession>A0A319B2Y8</accession>
<dbReference type="GeneID" id="37206158"/>
<proteinExistence type="predicted"/>
<dbReference type="RefSeq" id="XP_025558374.1">
    <property type="nucleotide sequence ID" value="XM_025701566.1"/>
</dbReference>
<evidence type="ECO:0000313" key="1">
    <source>
        <dbReference type="EMBL" id="PYH64580.1"/>
    </source>
</evidence>
<keyword evidence="2" id="KW-1185">Reference proteome</keyword>